<keyword evidence="5" id="KW-1185">Reference proteome</keyword>
<feature type="compositionally biased region" description="Low complexity" evidence="1">
    <location>
        <begin position="151"/>
        <end position="161"/>
    </location>
</feature>
<evidence type="ECO:0000259" key="2">
    <source>
        <dbReference type="PROSITE" id="PS50106"/>
    </source>
</evidence>
<evidence type="ECO:0008006" key="6">
    <source>
        <dbReference type="Google" id="ProtNLM"/>
    </source>
</evidence>
<dbReference type="Gene3D" id="2.30.42.10">
    <property type="match status" value="1"/>
</dbReference>
<dbReference type="InterPro" id="IPR003961">
    <property type="entry name" value="FN3_dom"/>
</dbReference>
<dbReference type="InterPro" id="IPR013783">
    <property type="entry name" value="Ig-like_fold"/>
</dbReference>
<dbReference type="SUPFAM" id="SSF50156">
    <property type="entry name" value="PDZ domain-like"/>
    <property type="match status" value="1"/>
</dbReference>
<protein>
    <recommendedName>
        <fullName evidence="6">PDZ domain-containing protein</fullName>
    </recommendedName>
</protein>
<dbReference type="Proteomes" id="UP001146120">
    <property type="component" value="Unassembled WGS sequence"/>
</dbReference>
<evidence type="ECO:0000259" key="3">
    <source>
        <dbReference type="PROSITE" id="PS50853"/>
    </source>
</evidence>
<evidence type="ECO:0000313" key="5">
    <source>
        <dbReference type="Proteomes" id="UP001146120"/>
    </source>
</evidence>
<reference evidence="4" key="2">
    <citation type="journal article" date="2023" name="Microbiol Resour">
        <title>Decontamination and Annotation of the Draft Genome Sequence of the Oomycete Lagenidium giganteum ARSEF 373.</title>
        <authorList>
            <person name="Morgan W.R."/>
            <person name="Tartar A."/>
        </authorList>
    </citation>
    <scope>NUCLEOTIDE SEQUENCE</scope>
    <source>
        <strain evidence="4">ARSEF 373</strain>
    </source>
</reference>
<evidence type="ECO:0000256" key="1">
    <source>
        <dbReference type="SAM" id="MobiDB-lite"/>
    </source>
</evidence>
<proteinExistence type="predicted"/>
<accession>A0AAV2YR48</accession>
<feature type="domain" description="Fibronectin type-III" evidence="3">
    <location>
        <begin position="242"/>
        <end position="341"/>
    </location>
</feature>
<gene>
    <name evidence="4" type="ORF">N0F65_009076</name>
</gene>
<dbReference type="InterPro" id="IPR001478">
    <property type="entry name" value="PDZ"/>
</dbReference>
<dbReference type="PROSITE" id="PS50853">
    <property type="entry name" value="FN3"/>
    <property type="match status" value="1"/>
</dbReference>
<dbReference type="EMBL" id="DAKRPA010000186">
    <property type="protein sequence ID" value="DAZ95874.1"/>
    <property type="molecule type" value="Genomic_DNA"/>
</dbReference>
<feature type="domain" description="PDZ" evidence="2">
    <location>
        <begin position="1"/>
        <end position="86"/>
    </location>
</feature>
<comment type="caution">
    <text evidence="4">The sequence shown here is derived from an EMBL/GenBank/DDBJ whole genome shotgun (WGS) entry which is preliminary data.</text>
</comment>
<dbReference type="AlphaFoldDB" id="A0AAV2YR48"/>
<evidence type="ECO:0000313" key="4">
    <source>
        <dbReference type="EMBL" id="DAZ95874.1"/>
    </source>
</evidence>
<feature type="region of interest" description="Disordered" evidence="1">
    <location>
        <begin position="144"/>
        <end position="178"/>
    </location>
</feature>
<sequence>MGDVMFTEHKLGLTLESEKDERAGGAPPRTVVKSTHNLAVHTKRIQIGDVLACVNGQSVLHLAFRDVLHILKVASRPICLKFHAAGAATGAGAAGAAAASAPGRATTLESMTSSVDCCSVATCLSAGSASGRLTDLDDCEFTDSNSDDDSSLVSPSFVLPFQPQDDGSGGDDDDDDADSLHAVLSESFGDADSSRTTENSSIFTDTTDSDHKAMRYRSRFLPHFLRMPTRVDGRYGVIIETPEVELVVESPIKAALRVTWHEHPNASSYQIQYSRDWTMRVWKTWSGRMRRAQDNDYQFFTLIYGLEHGKSYIVRLRYNFDRPRWTSEWSNPTTPVLTLAPSRVEAPRMRSRR</sequence>
<dbReference type="PROSITE" id="PS50106">
    <property type="entry name" value="PDZ"/>
    <property type="match status" value="1"/>
</dbReference>
<feature type="compositionally biased region" description="Acidic residues" evidence="1">
    <location>
        <begin position="168"/>
        <end position="177"/>
    </location>
</feature>
<name>A0AAV2YR48_9STRA</name>
<dbReference type="Gene3D" id="2.60.40.10">
    <property type="entry name" value="Immunoglobulins"/>
    <property type="match status" value="1"/>
</dbReference>
<dbReference type="InterPro" id="IPR036034">
    <property type="entry name" value="PDZ_sf"/>
</dbReference>
<organism evidence="4 5">
    <name type="scientific">Lagenidium giganteum</name>
    <dbReference type="NCBI Taxonomy" id="4803"/>
    <lineage>
        <taxon>Eukaryota</taxon>
        <taxon>Sar</taxon>
        <taxon>Stramenopiles</taxon>
        <taxon>Oomycota</taxon>
        <taxon>Peronosporomycetes</taxon>
        <taxon>Pythiales</taxon>
        <taxon>Pythiaceae</taxon>
    </lineage>
</organism>
<reference evidence="4" key="1">
    <citation type="submission" date="2022-11" db="EMBL/GenBank/DDBJ databases">
        <authorList>
            <person name="Morgan W.R."/>
            <person name="Tartar A."/>
        </authorList>
    </citation>
    <scope>NUCLEOTIDE SEQUENCE</scope>
    <source>
        <strain evidence="4">ARSEF 373</strain>
    </source>
</reference>